<protein>
    <submittedName>
        <fullName evidence="1">Uncharacterized protein</fullName>
    </submittedName>
</protein>
<dbReference type="RefSeq" id="WP_002145555.1">
    <property type="nucleotide sequence ID" value="NZ_JH792148.1"/>
</dbReference>
<sequence>MSTTWLENNRANFSVVDVDGKSVLVCTKNVGSFKIVFVEDLKTGKRIFNDKPASALTNWGRDDLIKELASQL</sequence>
<dbReference type="EMBL" id="AHEA01000014">
    <property type="protein sequence ID" value="EJQ84105.1"/>
    <property type="molecule type" value="Genomic_DNA"/>
</dbReference>
<dbReference type="HOGENOM" id="CLU_2713825_0_0_9"/>
<dbReference type="Proteomes" id="UP000006977">
    <property type="component" value="Unassembled WGS sequence"/>
</dbReference>
<organism evidence="1 2">
    <name type="scientific">Bacillus cereus HuA4-10</name>
    <dbReference type="NCBI Taxonomy" id="1053206"/>
    <lineage>
        <taxon>Bacteria</taxon>
        <taxon>Bacillati</taxon>
        <taxon>Bacillota</taxon>
        <taxon>Bacilli</taxon>
        <taxon>Bacillales</taxon>
        <taxon>Bacillaceae</taxon>
        <taxon>Bacillus</taxon>
        <taxon>Bacillus cereus group</taxon>
    </lineage>
</organism>
<evidence type="ECO:0000313" key="1">
    <source>
        <dbReference type="EMBL" id="EJQ84105.1"/>
    </source>
</evidence>
<accession>J8E6C9</accession>
<comment type="caution">
    <text evidence="1">The sequence shown here is derived from an EMBL/GenBank/DDBJ whole genome shotgun (WGS) entry which is preliminary data.</text>
</comment>
<evidence type="ECO:0000313" key="2">
    <source>
        <dbReference type="Proteomes" id="UP000006977"/>
    </source>
</evidence>
<name>J8E6C9_BACCE</name>
<proteinExistence type="predicted"/>
<gene>
    <name evidence="1" type="ORF">IGC_01047</name>
</gene>
<reference evidence="1 2" key="1">
    <citation type="submission" date="2012-04" db="EMBL/GenBank/DDBJ databases">
        <title>The Genome Sequence of Bacillus cereus HuA4-10.</title>
        <authorList>
            <consortium name="The Broad Institute Genome Sequencing Platform"/>
            <consortium name="The Broad Institute Genome Sequencing Center for Infectious Disease"/>
            <person name="Feldgarden M."/>
            <person name="Van der Auwera G.A."/>
            <person name="Mahillon J."/>
            <person name="Duprez V."/>
            <person name="Timmery S."/>
            <person name="Mattelet C."/>
            <person name="Dierick K."/>
            <person name="Sun M."/>
            <person name="Yu Z."/>
            <person name="Zhu L."/>
            <person name="Hu X."/>
            <person name="Shank E.B."/>
            <person name="Swiecicka I."/>
            <person name="Hansen B.M."/>
            <person name="Andrup L."/>
            <person name="Young S.K."/>
            <person name="Zeng Q."/>
            <person name="Gargeya S."/>
            <person name="Fitzgerald M."/>
            <person name="Haas B."/>
            <person name="Abouelleil A."/>
            <person name="Alvarado L."/>
            <person name="Arachchi H.M."/>
            <person name="Berlin A."/>
            <person name="Chapman S.B."/>
            <person name="Goldberg J."/>
            <person name="Griggs A."/>
            <person name="Gujja S."/>
            <person name="Hansen M."/>
            <person name="Howarth C."/>
            <person name="Imamovic A."/>
            <person name="Larimer J."/>
            <person name="McCowen C."/>
            <person name="Montmayeur A."/>
            <person name="Murphy C."/>
            <person name="Neiman D."/>
            <person name="Pearson M."/>
            <person name="Priest M."/>
            <person name="Roberts A."/>
            <person name="Saif S."/>
            <person name="Shea T."/>
            <person name="Sisk P."/>
            <person name="Sykes S."/>
            <person name="Wortman J."/>
            <person name="Nusbaum C."/>
            <person name="Birren B."/>
        </authorList>
    </citation>
    <scope>NUCLEOTIDE SEQUENCE [LARGE SCALE GENOMIC DNA]</scope>
    <source>
        <strain evidence="1 2">HuA4-10</strain>
    </source>
</reference>
<dbReference type="PATRIC" id="fig|1053206.3.peg.1061"/>
<dbReference type="AlphaFoldDB" id="J8E6C9"/>